<dbReference type="EMBL" id="AZIM01001912">
    <property type="protein sequence ID" value="ETE65371.1"/>
    <property type="molecule type" value="Genomic_DNA"/>
</dbReference>
<accession>V8NTT5</accession>
<protein>
    <submittedName>
        <fullName evidence="2">Rap guanine nucleotide exchange factor 1</fullName>
    </submittedName>
</protein>
<evidence type="ECO:0000313" key="3">
    <source>
        <dbReference type="Proteomes" id="UP000018936"/>
    </source>
</evidence>
<proteinExistence type="predicted"/>
<keyword evidence="3" id="KW-1185">Reference proteome</keyword>
<dbReference type="Proteomes" id="UP000018936">
    <property type="component" value="Unassembled WGS sequence"/>
</dbReference>
<gene>
    <name evidence="2" type="primary">RAPGEF1</name>
    <name evidence="2" type="ORF">L345_08876</name>
</gene>
<evidence type="ECO:0000256" key="1">
    <source>
        <dbReference type="SAM" id="MobiDB-lite"/>
    </source>
</evidence>
<sequence length="214" mass="24368">MWLFKILQTSATFTNQEEDSQRSHLSSFTMKLKDKFHSPKIKRTPSKKGKQPDLVVKSPEKVVNKNLSWLEEKEKDVVSALRYFKTIVDKMAIDNKVLEMLPGSASKVLEAILPLVQTDPRIQQRQDSPRLFFLLTSSSFHFCSSAITSCYSRVYQSLGNLIRWSDQVMLEGINAEDKEVELVKLTIEKQEHPSPTSPVKPTLPVSTADSYHPS</sequence>
<dbReference type="AlphaFoldDB" id="V8NTT5"/>
<comment type="caution">
    <text evidence="2">The sequence shown here is derived from an EMBL/GenBank/DDBJ whole genome shotgun (WGS) entry which is preliminary data.</text>
</comment>
<reference evidence="2 3" key="1">
    <citation type="journal article" date="2013" name="Proc. Natl. Acad. Sci. U.S.A.">
        <title>The king cobra genome reveals dynamic gene evolution and adaptation in the snake venom system.</title>
        <authorList>
            <person name="Vonk F.J."/>
            <person name="Casewell N.R."/>
            <person name="Henkel C.V."/>
            <person name="Heimberg A.M."/>
            <person name="Jansen H.J."/>
            <person name="McCleary R.J."/>
            <person name="Kerkkamp H.M."/>
            <person name="Vos R.A."/>
            <person name="Guerreiro I."/>
            <person name="Calvete J.J."/>
            <person name="Wuster W."/>
            <person name="Woods A.E."/>
            <person name="Logan J.M."/>
            <person name="Harrison R.A."/>
            <person name="Castoe T.A."/>
            <person name="de Koning A.P."/>
            <person name="Pollock D.D."/>
            <person name="Yandell M."/>
            <person name="Calderon D."/>
            <person name="Renjifo C."/>
            <person name="Currier R.B."/>
            <person name="Salgado D."/>
            <person name="Pla D."/>
            <person name="Sanz L."/>
            <person name="Hyder A.S."/>
            <person name="Ribeiro J.M."/>
            <person name="Arntzen J.W."/>
            <person name="van den Thillart G.E."/>
            <person name="Boetzer M."/>
            <person name="Pirovano W."/>
            <person name="Dirks R.P."/>
            <person name="Spaink H.P."/>
            <person name="Duboule D."/>
            <person name="McGlinn E."/>
            <person name="Kini R.M."/>
            <person name="Richardson M.K."/>
        </authorList>
    </citation>
    <scope>NUCLEOTIDE SEQUENCE</scope>
    <source>
        <tissue evidence="2">Blood</tissue>
    </source>
</reference>
<feature type="region of interest" description="Disordered" evidence="1">
    <location>
        <begin position="187"/>
        <end position="214"/>
    </location>
</feature>
<evidence type="ECO:0000313" key="2">
    <source>
        <dbReference type="EMBL" id="ETE65371.1"/>
    </source>
</evidence>
<organism evidence="2 3">
    <name type="scientific">Ophiophagus hannah</name>
    <name type="common">King cobra</name>
    <name type="synonym">Naja hannah</name>
    <dbReference type="NCBI Taxonomy" id="8665"/>
    <lineage>
        <taxon>Eukaryota</taxon>
        <taxon>Metazoa</taxon>
        <taxon>Chordata</taxon>
        <taxon>Craniata</taxon>
        <taxon>Vertebrata</taxon>
        <taxon>Euteleostomi</taxon>
        <taxon>Lepidosauria</taxon>
        <taxon>Squamata</taxon>
        <taxon>Bifurcata</taxon>
        <taxon>Unidentata</taxon>
        <taxon>Episquamata</taxon>
        <taxon>Toxicofera</taxon>
        <taxon>Serpentes</taxon>
        <taxon>Colubroidea</taxon>
        <taxon>Elapidae</taxon>
        <taxon>Elapinae</taxon>
        <taxon>Ophiophagus</taxon>
    </lineage>
</organism>
<feature type="non-terminal residue" evidence="2">
    <location>
        <position position="1"/>
    </location>
</feature>
<name>V8NTT5_OPHHA</name>
<feature type="compositionally biased region" description="Polar residues" evidence="1">
    <location>
        <begin position="193"/>
        <end position="214"/>
    </location>
</feature>
<dbReference type="OrthoDB" id="25179at2759"/>